<comment type="caution">
    <text evidence="1">The sequence shown here is derived from an EMBL/GenBank/DDBJ whole genome shotgun (WGS) entry which is preliminary data.</text>
</comment>
<dbReference type="Proteomes" id="UP001066276">
    <property type="component" value="Chromosome 4_2"/>
</dbReference>
<name>A0AAV7S903_PLEWA</name>
<gene>
    <name evidence="1" type="ORF">NDU88_000223</name>
</gene>
<keyword evidence="2" id="KW-1185">Reference proteome</keyword>
<reference evidence="1" key="1">
    <citation type="journal article" date="2022" name="bioRxiv">
        <title>Sequencing and chromosome-scale assembly of the giantPleurodeles waltlgenome.</title>
        <authorList>
            <person name="Brown T."/>
            <person name="Elewa A."/>
            <person name="Iarovenko S."/>
            <person name="Subramanian E."/>
            <person name="Araus A.J."/>
            <person name="Petzold A."/>
            <person name="Susuki M."/>
            <person name="Suzuki K.-i.T."/>
            <person name="Hayashi T."/>
            <person name="Toyoda A."/>
            <person name="Oliveira C."/>
            <person name="Osipova E."/>
            <person name="Leigh N.D."/>
            <person name="Simon A."/>
            <person name="Yun M.H."/>
        </authorList>
    </citation>
    <scope>NUCLEOTIDE SEQUENCE</scope>
    <source>
        <strain evidence="1">20211129_DDA</strain>
        <tissue evidence="1">Liver</tissue>
    </source>
</reference>
<dbReference type="AlphaFoldDB" id="A0AAV7S903"/>
<protein>
    <submittedName>
        <fullName evidence="1">Uncharacterized protein</fullName>
    </submittedName>
</protein>
<accession>A0AAV7S903</accession>
<evidence type="ECO:0000313" key="1">
    <source>
        <dbReference type="EMBL" id="KAJ1159718.1"/>
    </source>
</evidence>
<dbReference type="EMBL" id="JANPWB010000008">
    <property type="protein sequence ID" value="KAJ1159718.1"/>
    <property type="molecule type" value="Genomic_DNA"/>
</dbReference>
<evidence type="ECO:0000313" key="2">
    <source>
        <dbReference type="Proteomes" id="UP001066276"/>
    </source>
</evidence>
<sequence>MRARRIALKIALEEAISDPKNNRTANPSKMAAANGTRQQGKNGGFYVDFDFVAEYFPKEECIVHKCIHVTARTAPFGLFYDVSGSIFCFVRAQGLTLMDVMRMEAEIRDPGQVLECPLRDCRQMESRSTETCGNRMGGRPVRDMGK</sequence>
<proteinExistence type="predicted"/>
<organism evidence="1 2">
    <name type="scientific">Pleurodeles waltl</name>
    <name type="common">Iberian ribbed newt</name>
    <dbReference type="NCBI Taxonomy" id="8319"/>
    <lineage>
        <taxon>Eukaryota</taxon>
        <taxon>Metazoa</taxon>
        <taxon>Chordata</taxon>
        <taxon>Craniata</taxon>
        <taxon>Vertebrata</taxon>
        <taxon>Euteleostomi</taxon>
        <taxon>Amphibia</taxon>
        <taxon>Batrachia</taxon>
        <taxon>Caudata</taxon>
        <taxon>Salamandroidea</taxon>
        <taxon>Salamandridae</taxon>
        <taxon>Pleurodelinae</taxon>
        <taxon>Pleurodeles</taxon>
    </lineage>
</organism>